<dbReference type="Proteomes" id="UP000443353">
    <property type="component" value="Unassembled WGS sequence"/>
</dbReference>
<dbReference type="CDD" id="cd03801">
    <property type="entry name" value="GT4_PimA-like"/>
    <property type="match status" value="1"/>
</dbReference>
<reference evidence="3 4" key="1">
    <citation type="submission" date="2019-12" db="EMBL/GenBank/DDBJ databases">
        <authorList>
            <person name="Li C."/>
            <person name="Zhao J."/>
        </authorList>
    </citation>
    <scope>NUCLEOTIDE SEQUENCE [LARGE SCALE GENOMIC DNA]</scope>
    <source>
        <strain evidence="3 4">NEAU-DD11</strain>
    </source>
</reference>
<accession>A0A7X3G307</accession>
<name>A0A7X3G307_9BURK</name>
<dbReference type="RefSeq" id="WP_160409964.1">
    <property type="nucleotide sequence ID" value="NZ_WSES01000007.1"/>
</dbReference>
<feature type="domain" description="Glycosyltransferase subfamily 4-like N-terminal" evidence="2">
    <location>
        <begin position="346"/>
        <end position="524"/>
    </location>
</feature>
<gene>
    <name evidence="3" type="ORF">GPY61_21530</name>
</gene>
<feature type="domain" description="Glycosyltransferase 2-like" evidence="1">
    <location>
        <begin position="5"/>
        <end position="173"/>
    </location>
</feature>
<dbReference type="Gene3D" id="3.40.50.2000">
    <property type="entry name" value="Glycogen Phosphorylase B"/>
    <property type="match status" value="2"/>
</dbReference>
<dbReference type="Pfam" id="PF13692">
    <property type="entry name" value="Glyco_trans_1_4"/>
    <property type="match status" value="1"/>
</dbReference>
<sequence>MTSFSIVINTLNRASLLRRVLASLAHLRYAGQFEVIVVQGPCTDDTAHLLAAKGSTIRTGTCPVANLSMSRNIGIRMARGDVVAFIDDDAIPEPEWLTHLAAAYADPQVGGAGGIVCDRSGYTFQYRYATATRLAETDWRAPGASPSLCFPGSFRFPYLQGTNASFRRTALLEVGGFDEEIEYYLDETDLCCRLIDAGFLIRQLPDAYVHHEAAPNAVRDAAQLTVASYPILKNSLYFSLKHGLPYVPLAHIERLHAERVAARRADVVHLVAAGRLPPAALDDFDAAAVRAGETGLRRGLESPRPGSAPTTWSPLPGDFLPFATRAHRDTRTVVLVSRDYPPGHRGGIAVFYRDLAEALAQAGHQVHVITEGANEVSLENGVWMHRMAVQRRTRTPAAVARAIPQPVWDWCATALAETRRIAGLRPVDVVEAPIWDTEGAALLLDGGWPLVTSLQTTLHFWLQEHPDLRNDARWMADFGTPMLALEQELMRGSHAVRAISEAIRRDIEQAYGFRFDPAAVMTVPLGMPDAPAAPPPAPRGGRIDVLFVGRLEARKGIDVLLAAIPRVLAAHPSIRFRILGDNTIPRPGERTSYLDAWRAQGHPRRWGDRVVFEGRVDDATLRAAYRDCDVFVAPSRFESFGLVFLEAMREGKPVIGCRAGGMPEVVDDGLNGILVPPGDSAALADAILELAASAPRRAALGAAGRARFVQHFTAARMAQSSMPLYDLARGRFAPQAA</sequence>
<evidence type="ECO:0000313" key="3">
    <source>
        <dbReference type="EMBL" id="MVW62515.1"/>
    </source>
</evidence>
<comment type="caution">
    <text evidence="3">The sequence shown here is derived from an EMBL/GenBank/DDBJ whole genome shotgun (WGS) entry which is preliminary data.</text>
</comment>
<dbReference type="SUPFAM" id="SSF53756">
    <property type="entry name" value="UDP-Glycosyltransferase/glycogen phosphorylase"/>
    <property type="match status" value="1"/>
</dbReference>
<dbReference type="Pfam" id="PF00535">
    <property type="entry name" value="Glycos_transf_2"/>
    <property type="match status" value="1"/>
</dbReference>
<dbReference type="InterPro" id="IPR029044">
    <property type="entry name" value="Nucleotide-diphossugar_trans"/>
</dbReference>
<dbReference type="InterPro" id="IPR028098">
    <property type="entry name" value="Glyco_trans_4-like_N"/>
</dbReference>
<dbReference type="SUPFAM" id="SSF53448">
    <property type="entry name" value="Nucleotide-diphospho-sugar transferases"/>
    <property type="match status" value="1"/>
</dbReference>
<dbReference type="PANTHER" id="PTHR12526:SF636">
    <property type="entry name" value="BLL3647 PROTEIN"/>
    <property type="match status" value="1"/>
</dbReference>
<dbReference type="PANTHER" id="PTHR12526">
    <property type="entry name" value="GLYCOSYLTRANSFERASE"/>
    <property type="match status" value="1"/>
</dbReference>
<dbReference type="AlphaFoldDB" id="A0A7X3G307"/>
<dbReference type="GO" id="GO:0016757">
    <property type="term" value="F:glycosyltransferase activity"/>
    <property type="evidence" value="ECO:0007669"/>
    <property type="project" value="UniProtKB-ARBA"/>
</dbReference>
<keyword evidence="4" id="KW-1185">Reference proteome</keyword>
<evidence type="ECO:0000259" key="2">
    <source>
        <dbReference type="Pfam" id="PF13439"/>
    </source>
</evidence>
<protein>
    <submittedName>
        <fullName evidence="3">Glycosyltransferase</fullName>
    </submittedName>
</protein>
<dbReference type="EMBL" id="WSES01000007">
    <property type="protein sequence ID" value="MVW62515.1"/>
    <property type="molecule type" value="Genomic_DNA"/>
</dbReference>
<dbReference type="Gene3D" id="3.90.550.10">
    <property type="entry name" value="Spore Coat Polysaccharide Biosynthesis Protein SpsA, Chain A"/>
    <property type="match status" value="1"/>
</dbReference>
<organism evidence="3 4">
    <name type="scientific">Massilia cellulosiltytica</name>
    <dbReference type="NCBI Taxonomy" id="2683234"/>
    <lineage>
        <taxon>Bacteria</taxon>
        <taxon>Pseudomonadati</taxon>
        <taxon>Pseudomonadota</taxon>
        <taxon>Betaproteobacteria</taxon>
        <taxon>Burkholderiales</taxon>
        <taxon>Oxalobacteraceae</taxon>
        <taxon>Telluria group</taxon>
        <taxon>Massilia</taxon>
    </lineage>
</organism>
<evidence type="ECO:0000313" key="4">
    <source>
        <dbReference type="Proteomes" id="UP000443353"/>
    </source>
</evidence>
<dbReference type="Pfam" id="PF13439">
    <property type="entry name" value="Glyco_transf_4"/>
    <property type="match status" value="1"/>
</dbReference>
<keyword evidence="3" id="KW-0808">Transferase</keyword>
<dbReference type="InterPro" id="IPR001173">
    <property type="entry name" value="Glyco_trans_2-like"/>
</dbReference>
<evidence type="ECO:0000259" key="1">
    <source>
        <dbReference type="Pfam" id="PF00535"/>
    </source>
</evidence>
<proteinExistence type="predicted"/>